<protein>
    <recommendedName>
        <fullName evidence="1">Glycosyl transferase family 1 domain-containing protein</fullName>
    </recommendedName>
</protein>
<proteinExistence type="predicted"/>
<dbReference type="Pfam" id="PF00534">
    <property type="entry name" value="Glycos_transf_1"/>
    <property type="match status" value="1"/>
</dbReference>
<dbReference type="AlphaFoldDB" id="A0A2H0N999"/>
<dbReference type="InterPro" id="IPR001296">
    <property type="entry name" value="Glyco_trans_1"/>
</dbReference>
<gene>
    <name evidence="2" type="ORF">COV57_02930</name>
</gene>
<evidence type="ECO:0000313" key="2">
    <source>
        <dbReference type="EMBL" id="PIR04715.1"/>
    </source>
</evidence>
<comment type="caution">
    <text evidence="2">The sequence shown here is derived from an EMBL/GenBank/DDBJ whole genome shotgun (WGS) entry which is preliminary data.</text>
</comment>
<feature type="domain" description="Glycosyl transferase family 1" evidence="1">
    <location>
        <begin position="190"/>
        <end position="350"/>
    </location>
</feature>
<evidence type="ECO:0000313" key="3">
    <source>
        <dbReference type="Proteomes" id="UP000229893"/>
    </source>
</evidence>
<reference evidence="2 3" key="1">
    <citation type="submission" date="2017-09" db="EMBL/GenBank/DDBJ databases">
        <title>Depth-based differentiation of microbial function through sediment-hosted aquifers and enrichment of novel symbionts in the deep terrestrial subsurface.</title>
        <authorList>
            <person name="Probst A.J."/>
            <person name="Ladd B."/>
            <person name="Jarett J.K."/>
            <person name="Geller-Mcgrath D.E."/>
            <person name="Sieber C.M."/>
            <person name="Emerson J.B."/>
            <person name="Anantharaman K."/>
            <person name="Thomas B.C."/>
            <person name="Malmstrom R."/>
            <person name="Stieglmeier M."/>
            <person name="Klingl A."/>
            <person name="Woyke T."/>
            <person name="Ryan C.M."/>
            <person name="Banfield J.F."/>
        </authorList>
    </citation>
    <scope>NUCLEOTIDE SEQUENCE [LARGE SCALE GENOMIC DNA]</scope>
    <source>
        <strain evidence="2">CG11_big_fil_rev_8_21_14_0_20_35_14</strain>
    </source>
</reference>
<sequence length="372" mass="42372">MLNKIVIMISRDALIMRHASEVRRRIESYGDLFKELHVLVVGGNLGSIQVIRAGSLKNVVIHYMGKSSIWSLFKAYRKSINIFNSKKGDSLVVTTQDPFETGLVGWLLKKRLGVVWQAQIHTDFNSVFFKKESLKNRVRVLLASFILPLADSIRVMSNRIKKSLIEKNNINKSIIKVLPVWIDFNSKKGIKKIKVADDKFVILMASRLTKEKNIEMAIKVLGGVARKYMNVLMVIVGEGKEKNNLEKLAADLNLKKHIMFEGWQDDLRAYFKRADLYLLTSLYEGYGRTVLEAVYNKVPVVMTDVGVAGEIIKDRESGRVVPVYNRILLEKALLDLIKDGEARGKYSNEAFNSLKIMTKNEYLEAFKNSLDL</sequence>
<organism evidence="2 3">
    <name type="scientific">Candidatus Liptonbacteria bacterium CG11_big_fil_rev_8_21_14_0_20_35_14</name>
    <dbReference type="NCBI Taxonomy" id="1974634"/>
    <lineage>
        <taxon>Bacteria</taxon>
        <taxon>Candidatus Liptoniibacteriota</taxon>
    </lineage>
</organism>
<dbReference type="PANTHER" id="PTHR12526">
    <property type="entry name" value="GLYCOSYLTRANSFERASE"/>
    <property type="match status" value="1"/>
</dbReference>
<dbReference type="EMBL" id="PCWO01000043">
    <property type="protein sequence ID" value="PIR04715.1"/>
    <property type="molecule type" value="Genomic_DNA"/>
</dbReference>
<dbReference type="GO" id="GO:0016757">
    <property type="term" value="F:glycosyltransferase activity"/>
    <property type="evidence" value="ECO:0007669"/>
    <property type="project" value="InterPro"/>
</dbReference>
<name>A0A2H0N999_9BACT</name>
<dbReference type="SUPFAM" id="SSF53756">
    <property type="entry name" value="UDP-Glycosyltransferase/glycogen phosphorylase"/>
    <property type="match status" value="1"/>
</dbReference>
<dbReference type="Gene3D" id="3.40.50.2000">
    <property type="entry name" value="Glycogen Phosphorylase B"/>
    <property type="match status" value="2"/>
</dbReference>
<dbReference type="Proteomes" id="UP000229893">
    <property type="component" value="Unassembled WGS sequence"/>
</dbReference>
<evidence type="ECO:0000259" key="1">
    <source>
        <dbReference type="Pfam" id="PF00534"/>
    </source>
</evidence>
<accession>A0A2H0N999</accession>